<dbReference type="Proteomes" id="UP000076154">
    <property type="component" value="Unassembled WGS sequence"/>
</dbReference>
<evidence type="ECO:0000256" key="1">
    <source>
        <dbReference type="ARBA" id="ARBA00022669"/>
    </source>
</evidence>
<dbReference type="SMART" id="SM00257">
    <property type="entry name" value="LysM"/>
    <property type="match status" value="2"/>
</dbReference>
<sequence length="167" mass="17667">MSSKSQSSTLLTTIQQFPLSVQSSMFARLQLIAFVLASTYLAKASPFWARDPICARTYVVAPGDTCDAISAAQNVSTYQLGTVNADTVDAACDNLFVDQVLCLGQKGQDCTTVRVVVAGDSCAAILDEAGIALETLRANNPNIDAGCTNIYPGEVLCTSNVPVYETQ</sequence>
<evidence type="ECO:0000259" key="3">
    <source>
        <dbReference type="PROSITE" id="PS51782"/>
    </source>
</evidence>
<dbReference type="InParanoid" id="A0A369J875"/>
<evidence type="ECO:0000256" key="2">
    <source>
        <dbReference type="ARBA" id="ARBA00023026"/>
    </source>
</evidence>
<keyword evidence="5" id="KW-1185">Reference proteome</keyword>
<dbReference type="EMBL" id="LUEZ02000124">
    <property type="protein sequence ID" value="RDB16615.1"/>
    <property type="molecule type" value="Genomic_DNA"/>
</dbReference>
<feature type="domain" description="LysM" evidence="3">
    <location>
        <begin position="56"/>
        <end position="103"/>
    </location>
</feature>
<dbReference type="Pfam" id="PF01476">
    <property type="entry name" value="LysM"/>
    <property type="match status" value="2"/>
</dbReference>
<proteinExistence type="predicted"/>
<dbReference type="PANTHER" id="PTHR34997:SF1">
    <property type="entry name" value="PEPTIDOGLYCAN-BINDING LYSIN DOMAIN"/>
    <property type="match status" value="1"/>
</dbReference>
<dbReference type="AlphaFoldDB" id="A0A369J875"/>
<dbReference type="OrthoDB" id="5985073at2759"/>
<dbReference type="CDD" id="cd00118">
    <property type="entry name" value="LysM"/>
    <property type="match status" value="1"/>
</dbReference>
<dbReference type="InterPro" id="IPR052210">
    <property type="entry name" value="LysM1-like"/>
</dbReference>
<dbReference type="GO" id="GO:0008061">
    <property type="term" value="F:chitin binding"/>
    <property type="evidence" value="ECO:0007669"/>
    <property type="project" value="UniProtKB-KW"/>
</dbReference>
<comment type="caution">
    <text evidence="4">The sequence shown here is derived from an EMBL/GenBank/DDBJ whole genome shotgun (WGS) entry which is preliminary data.</text>
</comment>
<dbReference type="InterPro" id="IPR036779">
    <property type="entry name" value="LysM_dom_sf"/>
</dbReference>
<dbReference type="SUPFAM" id="SSF54106">
    <property type="entry name" value="LysM domain"/>
    <property type="match status" value="2"/>
</dbReference>
<accession>A0A369J875</accession>
<organism evidence="4 5">
    <name type="scientific">Hypsizygus marmoreus</name>
    <name type="common">White beech mushroom</name>
    <name type="synonym">Agaricus marmoreus</name>
    <dbReference type="NCBI Taxonomy" id="39966"/>
    <lineage>
        <taxon>Eukaryota</taxon>
        <taxon>Fungi</taxon>
        <taxon>Dikarya</taxon>
        <taxon>Basidiomycota</taxon>
        <taxon>Agaricomycotina</taxon>
        <taxon>Agaricomycetes</taxon>
        <taxon>Agaricomycetidae</taxon>
        <taxon>Agaricales</taxon>
        <taxon>Tricholomatineae</taxon>
        <taxon>Lyophyllaceae</taxon>
        <taxon>Hypsizygus</taxon>
    </lineage>
</organism>
<name>A0A369J875_HYPMA</name>
<reference evidence="4" key="1">
    <citation type="submission" date="2018-04" db="EMBL/GenBank/DDBJ databases">
        <title>Whole genome sequencing of Hypsizygus marmoreus.</title>
        <authorList>
            <person name="Choi I.-G."/>
            <person name="Min B."/>
            <person name="Kim J.-G."/>
            <person name="Kim S."/>
            <person name="Oh Y.-L."/>
            <person name="Kong W.-S."/>
            <person name="Park H."/>
            <person name="Jeong J."/>
            <person name="Song E.-S."/>
        </authorList>
    </citation>
    <scope>NUCLEOTIDE SEQUENCE [LARGE SCALE GENOMIC DNA]</scope>
    <source>
        <strain evidence="4">51987-8</strain>
    </source>
</reference>
<dbReference type="PROSITE" id="PS51782">
    <property type="entry name" value="LYSM"/>
    <property type="match status" value="2"/>
</dbReference>
<dbReference type="InterPro" id="IPR018392">
    <property type="entry name" value="LysM"/>
</dbReference>
<protein>
    <recommendedName>
        <fullName evidence="3">LysM domain-containing protein</fullName>
    </recommendedName>
</protein>
<evidence type="ECO:0000313" key="5">
    <source>
        <dbReference type="Proteomes" id="UP000076154"/>
    </source>
</evidence>
<keyword evidence="1" id="KW-0147">Chitin-binding</keyword>
<dbReference type="Gene3D" id="3.10.350.10">
    <property type="entry name" value="LysM domain"/>
    <property type="match status" value="2"/>
</dbReference>
<keyword evidence="2" id="KW-0843">Virulence</keyword>
<evidence type="ECO:0000313" key="4">
    <source>
        <dbReference type="EMBL" id="RDB16615.1"/>
    </source>
</evidence>
<gene>
    <name evidence="4" type="ORF">Hypma_002866</name>
</gene>
<dbReference type="STRING" id="39966.A0A369J875"/>
<dbReference type="PANTHER" id="PTHR34997">
    <property type="entry name" value="AM15"/>
    <property type="match status" value="1"/>
</dbReference>
<feature type="domain" description="LysM" evidence="3">
    <location>
        <begin position="112"/>
        <end position="158"/>
    </location>
</feature>